<feature type="compositionally biased region" description="Low complexity" evidence="1">
    <location>
        <begin position="291"/>
        <end position="306"/>
    </location>
</feature>
<evidence type="ECO:0000256" key="1">
    <source>
        <dbReference type="SAM" id="MobiDB-lite"/>
    </source>
</evidence>
<dbReference type="Proteomes" id="UP000176005">
    <property type="component" value="Unassembled WGS sequence"/>
</dbReference>
<accession>A0A1E7L8R5</accession>
<name>A0A1E7L8R5_9ACTN</name>
<dbReference type="AlphaFoldDB" id="A0A1E7L8R5"/>
<organism evidence="2 3">
    <name type="scientific">Streptomyces nanshensis</name>
    <dbReference type="NCBI Taxonomy" id="518642"/>
    <lineage>
        <taxon>Bacteria</taxon>
        <taxon>Bacillati</taxon>
        <taxon>Actinomycetota</taxon>
        <taxon>Actinomycetes</taxon>
        <taxon>Kitasatosporales</taxon>
        <taxon>Streptomycetaceae</taxon>
        <taxon>Streptomyces</taxon>
    </lineage>
</organism>
<evidence type="ECO:0000313" key="3">
    <source>
        <dbReference type="Proteomes" id="UP000176005"/>
    </source>
</evidence>
<proteinExistence type="predicted"/>
<keyword evidence="3" id="KW-1185">Reference proteome</keyword>
<evidence type="ECO:0000313" key="2">
    <source>
        <dbReference type="EMBL" id="OEV12587.1"/>
    </source>
</evidence>
<evidence type="ECO:0008006" key="4">
    <source>
        <dbReference type="Google" id="ProtNLM"/>
    </source>
</evidence>
<protein>
    <recommendedName>
        <fullName evidence="4">DNA-binding protein</fullName>
    </recommendedName>
</protein>
<dbReference type="RefSeq" id="WP_070016001.1">
    <property type="nucleotide sequence ID" value="NZ_LJGW01000130.1"/>
</dbReference>
<reference evidence="2 3" key="1">
    <citation type="journal article" date="2016" name="Front. Microbiol.">
        <title>Comparative Genomics Analysis of Streptomyces Species Reveals Their Adaptation to the Marine Environment and Their Diversity at the Genomic Level.</title>
        <authorList>
            <person name="Tian X."/>
            <person name="Zhang Z."/>
            <person name="Yang T."/>
            <person name="Chen M."/>
            <person name="Li J."/>
            <person name="Chen F."/>
            <person name="Yang J."/>
            <person name="Li W."/>
            <person name="Zhang B."/>
            <person name="Zhang Z."/>
            <person name="Wu J."/>
            <person name="Zhang C."/>
            <person name="Long L."/>
            <person name="Xiao J."/>
        </authorList>
    </citation>
    <scope>NUCLEOTIDE SEQUENCE [LARGE SCALE GENOMIC DNA]</scope>
    <source>
        <strain evidence="2 3">SCSIO 10429</strain>
    </source>
</reference>
<gene>
    <name evidence="2" type="ORF">AN218_07640</name>
</gene>
<dbReference type="EMBL" id="LJGW01000130">
    <property type="protein sequence ID" value="OEV12587.1"/>
    <property type="molecule type" value="Genomic_DNA"/>
</dbReference>
<sequence length="306" mass="32828">MSEAYSVYAELAAAQVTEDAVEQLFDALAEHSPSVSHAPNGNLSVRVFVEAGNVEAALPAGLNTIKSAARELQIPDAVAGVEIITEGELDRRLTEPPVPPLAGISEIADLGGFSRQRAKVVAERKDFPDPVDNLAGGPIFIKEQVTRFFATWKRTVGRPPKPVDLTPLEKTVLQALALHLEPAPNHQKLADIAATNSALPGTPEDLTSLLNALTDDLVQTLDVARRRLRVRLSPTEQHRPRLLDTLESLTAKKLLNTHSGLAIDNSAPADIVVTVTDKGHRHSQADLPAKPEGGPEVPCGEPFRKA</sequence>
<feature type="region of interest" description="Disordered" evidence="1">
    <location>
        <begin position="277"/>
        <end position="306"/>
    </location>
</feature>
<comment type="caution">
    <text evidence="2">The sequence shown here is derived from an EMBL/GenBank/DDBJ whole genome shotgun (WGS) entry which is preliminary data.</text>
</comment>